<reference evidence="3 4" key="1">
    <citation type="submission" date="2019-09" db="EMBL/GenBank/DDBJ databases">
        <title>Genomic sequencing of 4 copper resistant soil isolates.</title>
        <authorList>
            <person name="Havryliuk O."/>
        </authorList>
    </citation>
    <scope>NUCLEOTIDE SEQUENCE [LARGE SCALE GENOMIC DNA]</scope>
    <source>
        <strain evidence="3 4">UKR4</strain>
    </source>
</reference>
<evidence type="ECO:0000313" key="4">
    <source>
        <dbReference type="Proteomes" id="UP000323909"/>
    </source>
</evidence>
<keyword evidence="1" id="KW-0812">Transmembrane</keyword>
<dbReference type="AlphaFoldDB" id="A0A5M8FAG4"/>
<dbReference type="Pfam" id="PF20349">
    <property type="entry name" value="DUF6644"/>
    <property type="match status" value="1"/>
</dbReference>
<comment type="caution">
    <text evidence="3">The sequence shown here is derived from an EMBL/GenBank/DDBJ whole genome shotgun (WGS) entry which is preliminary data.</text>
</comment>
<evidence type="ECO:0000259" key="2">
    <source>
        <dbReference type="Pfam" id="PF20349"/>
    </source>
</evidence>
<name>A0A5M8FAG4_PSEVE</name>
<organism evidence="3 4">
    <name type="scientific">Pseudomonas veronii</name>
    <dbReference type="NCBI Taxonomy" id="76761"/>
    <lineage>
        <taxon>Bacteria</taxon>
        <taxon>Pseudomonadati</taxon>
        <taxon>Pseudomonadota</taxon>
        <taxon>Gammaproteobacteria</taxon>
        <taxon>Pseudomonadales</taxon>
        <taxon>Pseudomonadaceae</taxon>
        <taxon>Pseudomonas</taxon>
    </lineage>
</organism>
<dbReference type="Proteomes" id="UP000323909">
    <property type="component" value="Unassembled WGS sequence"/>
</dbReference>
<dbReference type="EMBL" id="VWXT01000141">
    <property type="protein sequence ID" value="KAA6181304.1"/>
    <property type="molecule type" value="Genomic_DNA"/>
</dbReference>
<feature type="domain" description="DUF6644" evidence="2">
    <location>
        <begin position="29"/>
        <end position="161"/>
    </location>
</feature>
<protein>
    <recommendedName>
        <fullName evidence="2">DUF6644 domain-containing protein</fullName>
    </recommendedName>
</protein>
<sequence>MSSSLIIAWIYGSPLSTAIRDILWVIPTVQSIHIIAITVLFGSALISDLRLAGVFASDEPLRGIVRRYYPWMRHALIVLLCTGLVMIIAEPDRVLVNSTFWLKMVLVVAAFSLTWLLRRPLLRRPAGNVDSDDAPGSVKACAWLSIGLWCVVIICGRWIAYTI</sequence>
<dbReference type="RefSeq" id="WP_150055247.1">
    <property type="nucleotide sequence ID" value="NZ_VWXT01000141.1"/>
</dbReference>
<dbReference type="InterPro" id="IPR046586">
    <property type="entry name" value="DUF6644"/>
</dbReference>
<feature type="transmembrane region" description="Helical" evidence="1">
    <location>
        <begin position="68"/>
        <end position="88"/>
    </location>
</feature>
<accession>A0A5M8FAG4</accession>
<evidence type="ECO:0000313" key="3">
    <source>
        <dbReference type="EMBL" id="KAA6181304.1"/>
    </source>
</evidence>
<evidence type="ECO:0000256" key="1">
    <source>
        <dbReference type="SAM" id="Phobius"/>
    </source>
</evidence>
<gene>
    <name evidence="3" type="ORF">F3K53_10565</name>
</gene>
<keyword evidence="1" id="KW-0472">Membrane</keyword>
<keyword evidence="1" id="KW-1133">Transmembrane helix</keyword>
<feature type="transmembrane region" description="Helical" evidence="1">
    <location>
        <begin position="138"/>
        <end position="160"/>
    </location>
</feature>
<feature type="transmembrane region" description="Helical" evidence="1">
    <location>
        <begin position="100"/>
        <end position="117"/>
    </location>
</feature>
<feature type="transmembrane region" description="Helical" evidence="1">
    <location>
        <begin position="34"/>
        <end position="56"/>
    </location>
</feature>
<proteinExistence type="predicted"/>
<dbReference type="GO" id="GO:0016020">
    <property type="term" value="C:membrane"/>
    <property type="evidence" value="ECO:0007669"/>
    <property type="project" value="InterPro"/>
</dbReference>